<dbReference type="EMBL" id="KQ086705">
    <property type="protein sequence ID" value="KLO04107.1"/>
    <property type="molecule type" value="Genomic_DNA"/>
</dbReference>
<feature type="region of interest" description="Disordered" evidence="1">
    <location>
        <begin position="539"/>
        <end position="571"/>
    </location>
</feature>
<dbReference type="InParanoid" id="A0A0H2QYP5"/>
<feature type="compositionally biased region" description="Polar residues" evidence="1">
    <location>
        <begin position="191"/>
        <end position="225"/>
    </location>
</feature>
<name>A0A0H2QYP5_9AGAM</name>
<keyword evidence="3" id="KW-1185">Reference proteome</keyword>
<feature type="region of interest" description="Disordered" evidence="1">
    <location>
        <begin position="131"/>
        <end position="225"/>
    </location>
</feature>
<evidence type="ECO:0000256" key="1">
    <source>
        <dbReference type="SAM" id="MobiDB-lite"/>
    </source>
</evidence>
<dbReference type="AlphaFoldDB" id="A0A0H2QYP5"/>
<feature type="region of interest" description="Disordered" evidence="1">
    <location>
        <begin position="377"/>
        <end position="398"/>
    </location>
</feature>
<feature type="compositionally biased region" description="Polar residues" evidence="1">
    <location>
        <begin position="304"/>
        <end position="319"/>
    </location>
</feature>
<evidence type="ECO:0000313" key="3">
    <source>
        <dbReference type="Proteomes" id="UP000053477"/>
    </source>
</evidence>
<feature type="compositionally biased region" description="Acidic residues" evidence="1">
    <location>
        <begin position="562"/>
        <end position="571"/>
    </location>
</feature>
<reference evidence="2 3" key="1">
    <citation type="submission" date="2015-04" db="EMBL/GenBank/DDBJ databases">
        <title>Complete genome sequence of Schizopora paradoxa KUC8140, a cosmopolitan wood degrader in East Asia.</title>
        <authorList>
            <consortium name="DOE Joint Genome Institute"/>
            <person name="Min B."/>
            <person name="Park H."/>
            <person name="Jang Y."/>
            <person name="Kim J.-J."/>
            <person name="Kim K.H."/>
            <person name="Pangilinan J."/>
            <person name="Lipzen A."/>
            <person name="Riley R."/>
            <person name="Grigoriev I.V."/>
            <person name="Spatafora J.W."/>
            <person name="Choi I.-G."/>
        </authorList>
    </citation>
    <scope>NUCLEOTIDE SEQUENCE [LARGE SCALE GENOMIC DNA]</scope>
    <source>
        <strain evidence="2 3">KUC8140</strain>
    </source>
</reference>
<dbReference type="Proteomes" id="UP000053477">
    <property type="component" value="Unassembled WGS sequence"/>
</dbReference>
<proteinExistence type="predicted"/>
<gene>
    <name evidence="2" type="ORF">SCHPADRAFT_947968</name>
</gene>
<sequence>MSMESQLTPSLASLLKVKVGGLEAYAREHEISEVDAKNVVRIRMEKLARKAEVKLGPRDGCEPDFDHTTSIGIIPDRVGKVFEICQKPGDQCPSKVLFEVGTELLIAFKRDAAAIQFAKQLFELKDGFRPPRRKDSVWSVAKPPPRAHHTPSQPTSRAATASPSKSISNSGTPRYSQTPSRAHTEPPVPAISTTGRSSSLRAQTLSPSNTIPGTPTRVKGTSSFGNTTISSASMEIPLTQAVRAVAGATPMKFRSLYEDGSDSDGKISTPKKRSTSEESSVSSESDEDIQNTSTPKKVGLGSERSVSAGSEDVPNSQRTDSSKGPFGTFKALALPEVKTLTHPAFKRGAVPDKDNELFVPMTHSMTMDAQKAFRNKSKDNGMKTPVKGKPDAAKGTNVKPASNMKVMKALYSWEYKDVSTKTPVEVGKGARSSTARAVEEASTQGSGKVFGIMVQGVFTPDPYVEIGFMEKQEYTTIGVAENGVYTPSGFMRDGEFVPKRYGIVTESVQCSSSTKRRISAHPADVIDLTLDESPVKPKKAKVHSFKQGSSKGKERETSFTESDMEVIELLD</sequence>
<feature type="region of interest" description="Disordered" evidence="1">
    <location>
        <begin position="256"/>
        <end position="327"/>
    </location>
</feature>
<accession>A0A0H2QYP5</accession>
<feature type="compositionally biased region" description="Polar residues" evidence="1">
    <location>
        <begin position="150"/>
        <end position="181"/>
    </location>
</feature>
<evidence type="ECO:0000313" key="2">
    <source>
        <dbReference type="EMBL" id="KLO04107.1"/>
    </source>
</evidence>
<protein>
    <submittedName>
        <fullName evidence="2">Uncharacterized protein</fullName>
    </submittedName>
</protein>
<organism evidence="2 3">
    <name type="scientific">Schizopora paradoxa</name>
    <dbReference type="NCBI Taxonomy" id="27342"/>
    <lineage>
        <taxon>Eukaryota</taxon>
        <taxon>Fungi</taxon>
        <taxon>Dikarya</taxon>
        <taxon>Basidiomycota</taxon>
        <taxon>Agaricomycotina</taxon>
        <taxon>Agaricomycetes</taxon>
        <taxon>Hymenochaetales</taxon>
        <taxon>Schizoporaceae</taxon>
        <taxon>Schizopora</taxon>
    </lineage>
</organism>